<evidence type="ECO:0000313" key="6">
    <source>
        <dbReference type="EMBL" id="TGK12138.1"/>
    </source>
</evidence>
<feature type="transmembrane region" description="Helical" evidence="3">
    <location>
        <begin position="374"/>
        <end position="395"/>
    </location>
</feature>
<feature type="domain" description="PPM-type phosphatase" evidence="5">
    <location>
        <begin position="477"/>
        <end position="695"/>
    </location>
</feature>
<feature type="signal peptide" evidence="4">
    <location>
        <begin position="1"/>
        <end position="21"/>
    </location>
</feature>
<dbReference type="OrthoDB" id="343086at2"/>
<dbReference type="EMBL" id="RQET01000004">
    <property type="protein sequence ID" value="TGK12138.1"/>
    <property type="molecule type" value="Genomic_DNA"/>
</dbReference>
<accession>A0A4R9GHE9</accession>
<keyword evidence="3" id="KW-1133">Transmembrane helix</keyword>
<dbReference type="Gene3D" id="1.25.40.10">
    <property type="entry name" value="Tetratricopeptide repeat domain"/>
    <property type="match status" value="1"/>
</dbReference>
<reference evidence="6" key="1">
    <citation type="journal article" date="2019" name="PLoS Negl. Trop. Dis.">
        <title>Revisiting the worldwide diversity of Leptospira species in the environment.</title>
        <authorList>
            <person name="Vincent A.T."/>
            <person name="Schiettekatte O."/>
            <person name="Bourhy P."/>
            <person name="Veyrier F.J."/>
            <person name="Picardeau M."/>
        </authorList>
    </citation>
    <scope>NUCLEOTIDE SEQUENCE [LARGE SCALE GENOMIC DNA]</scope>
    <source>
        <strain evidence="6">SSW15</strain>
    </source>
</reference>
<feature type="transmembrane region" description="Helical" evidence="3">
    <location>
        <begin position="228"/>
        <end position="245"/>
    </location>
</feature>
<gene>
    <name evidence="6" type="ORF">EHO60_07680</name>
</gene>
<evidence type="ECO:0000256" key="3">
    <source>
        <dbReference type="SAM" id="Phobius"/>
    </source>
</evidence>
<proteinExistence type="predicted"/>
<dbReference type="InterPro" id="IPR036457">
    <property type="entry name" value="PPM-type-like_dom_sf"/>
</dbReference>
<dbReference type="Pfam" id="PF07695">
    <property type="entry name" value="7TMR-DISM_7TM"/>
    <property type="match status" value="1"/>
</dbReference>
<dbReference type="Proteomes" id="UP000298458">
    <property type="component" value="Unassembled WGS sequence"/>
</dbReference>
<dbReference type="InterPro" id="IPR011990">
    <property type="entry name" value="TPR-like_helical_dom_sf"/>
</dbReference>
<feature type="transmembrane region" description="Helical" evidence="3">
    <location>
        <begin position="321"/>
        <end position="338"/>
    </location>
</feature>
<dbReference type="SMART" id="SM00331">
    <property type="entry name" value="PP2C_SIG"/>
    <property type="match status" value="1"/>
</dbReference>
<feature type="transmembrane region" description="Helical" evidence="3">
    <location>
        <begin position="265"/>
        <end position="283"/>
    </location>
</feature>
<protein>
    <submittedName>
        <fullName evidence="6">Stage II sporulation protein E</fullName>
    </submittedName>
</protein>
<keyword evidence="7" id="KW-1185">Reference proteome</keyword>
<evidence type="ECO:0000256" key="1">
    <source>
        <dbReference type="ARBA" id="ARBA00022801"/>
    </source>
</evidence>
<feature type="transmembrane region" description="Helical" evidence="3">
    <location>
        <begin position="290"/>
        <end position="309"/>
    </location>
</feature>
<evidence type="ECO:0000313" key="7">
    <source>
        <dbReference type="Proteomes" id="UP000298458"/>
    </source>
</evidence>
<feature type="transmembrane region" description="Helical" evidence="3">
    <location>
        <begin position="350"/>
        <end position="368"/>
    </location>
</feature>
<dbReference type="Pfam" id="PF07228">
    <property type="entry name" value="SpoIIE"/>
    <property type="match status" value="1"/>
</dbReference>
<keyword evidence="3" id="KW-0812">Transmembrane</keyword>
<feature type="transmembrane region" description="Helical" evidence="3">
    <location>
        <begin position="200"/>
        <end position="221"/>
    </location>
</feature>
<keyword evidence="3" id="KW-0472">Membrane</keyword>
<dbReference type="PANTHER" id="PTHR43156:SF2">
    <property type="entry name" value="STAGE II SPORULATION PROTEIN E"/>
    <property type="match status" value="1"/>
</dbReference>
<dbReference type="InterPro" id="IPR001932">
    <property type="entry name" value="PPM-type_phosphatase-like_dom"/>
</dbReference>
<sequence>MKFPLRFAWFCFLIIVLPLAAKDGIDFEIDNLSAVRSLDGSDWKVTSEDLDPEKIYESYRNGENPFADWEEYSVPGNYFKNRPDVSSKISRIWIAKRIRIGKKEKAEQVSIRLGVISDRDEAYWDGRRIGKSGDFDSEKPQAYDQVRIYEIPESLTESDSFHVLLVKVEKYFPNDIGITGDRVEIGPSDLIRAGFDREEYLKLLLLTVYLTVGVYFAFLFIRRRKESENLYFSAFTLLLVIYQFLRNQTKYDLGISFFVLKKTEYLVLIFTVPLFCHFLRTYFRAPRTTALHVLDALCFLSAIFILSTGDVKHYMFVNQNIVQPIWIGYVAFAFFWLYREIRKRNRDAMLVLSGMGLVLAATVVDILTDRGVFVFPRLVGYSFVFFVLSLATILANKFVRLNEEVEELNGSLEKKIEERTLELNQTLDQMRKLKIQQDGDYFLTALLINPLAVNENKSPKVRTDFYIKQKKTFEFRSKNYEIGGDICVSGNLELRGRQYTVFLNGDAMGKSIQGAGGALVLGSVFRAILTRSKTTRERETSPEQWLKQVFTELQQVYESFDGSMYVSAVIGLLDDETGFLYYVNAEHPWTILYRDGRATFIEDTLTCRKFGTPDNEKNLVVQTFQLFSKDVIFIGSDGKDDLKMLGRSGDWFINEDTEQILSVVEDGEGHPEKIFQFLISKGELYDDFTLLRLEYSGEKESSRPKVSREYYELFMNGKSLLKSGSRKEGLSLLEKAFESFPYDGNLLRLLGEQFLKEKSFLKAASYLESYISRFPSSLDHFYYAAYGYKMSGEIQKAMELCERLTLRNREHTKALALLAEISSQYTETKVSSR</sequence>
<name>A0A4R9GHE9_9LEPT</name>
<comment type="caution">
    <text evidence="6">The sequence shown here is derived from an EMBL/GenBank/DDBJ whole genome shotgun (WGS) entry which is preliminary data.</text>
</comment>
<dbReference type="InterPro" id="IPR011623">
    <property type="entry name" value="7TMR_DISM_rcpt_extracell_dom1"/>
</dbReference>
<keyword evidence="2" id="KW-0175">Coiled coil</keyword>
<dbReference type="InterPro" id="IPR052016">
    <property type="entry name" value="Bact_Sigma-Reg"/>
</dbReference>
<organism evidence="6 7">
    <name type="scientific">Leptospira fletcheri</name>
    <dbReference type="NCBI Taxonomy" id="2484981"/>
    <lineage>
        <taxon>Bacteria</taxon>
        <taxon>Pseudomonadati</taxon>
        <taxon>Spirochaetota</taxon>
        <taxon>Spirochaetia</taxon>
        <taxon>Leptospirales</taxon>
        <taxon>Leptospiraceae</taxon>
        <taxon>Leptospira</taxon>
    </lineage>
</organism>
<evidence type="ECO:0000259" key="5">
    <source>
        <dbReference type="SMART" id="SM00331"/>
    </source>
</evidence>
<feature type="coiled-coil region" evidence="2">
    <location>
        <begin position="398"/>
        <end position="436"/>
    </location>
</feature>
<dbReference type="GO" id="GO:0016791">
    <property type="term" value="F:phosphatase activity"/>
    <property type="evidence" value="ECO:0007669"/>
    <property type="project" value="TreeGrafter"/>
</dbReference>
<feature type="chain" id="PRO_5020361505" evidence="4">
    <location>
        <begin position="22"/>
        <end position="833"/>
    </location>
</feature>
<dbReference type="RefSeq" id="WP_135767542.1">
    <property type="nucleotide sequence ID" value="NZ_RQET01000004.1"/>
</dbReference>
<keyword evidence="4" id="KW-0732">Signal</keyword>
<keyword evidence="1" id="KW-0378">Hydrolase</keyword>
<evidence type="ECO:0000256" key="4">
    <source>
        <dbReference type="SAM" id="SignalP"/>
    </source>
</evidence>
<dbReference type="Gene3D" id="3.60.40.10">
    <property type="entry name" value="PPM-type phosphatase domain"/>
    <property type="match status" value="1"/>
</dbReference>
<dbReference type="Gene3D" id="2.60.120.260">
    <property type="entry name" value="Galactose-binding domain-like"/>
    <property type="match status" value="1"/>
</dbReference>
<evidence type="ECO:0000256" key="2">
    <source>
        <dbReference type="SAM" id="Coils"/>
    </source>
</evidence>
<dbReference type="AlphaFoldDB" id="A0A4R9GHE9"/>
<dbReference type="PANTHER" id="PTHR43156">
    <property type="entry name" value="STAGE II SPORULATION PROTEIN E-RELATED"/>
    <property type="match status" value="1"/>
</dbReference>
<dbReference type="SUPFAM" id="SSF48452">
    <property type="entry name" value="TPR-like"/>
    <property type="match status" value="1"/>
</dbReference>